<gene>
    <name evidence="2" type="ORF">CSOJ01_03035</name>
</gene>
<evidence type="ECO:0000256" key="1">
    <source>
        <dbReference type="SAM" id="MobiDB-lite"/>
    </source>
</evidence>
<evidence type="ECO:0000313" key="3">
    <source>
        <dbReference type="Proteomes" id="UP000652219"/>
    </source>
</evidence>
<dbReference type="EMBL" id="WIGN01000028">
    <property type="protein sequence ID" value="KAF6816412.1"/>
    <property type="molecule type" value="Genomic_DNA"/>
</dbReference>
<organism evidence="2 3">
    <name type="scientific">Colletotrichum sojae</name>
    <dbReference type="NCBI Taxonomy" id="2175907"/>
    <lineage>
        <taxon>Eukaryota</taxon>
        <taxon>Fungi</taxon>
        <taxon>Dikarya</taxon>
        <taxon>Ascomycota</taxon>
        <taxon>Pezizomycotina</taxon>
        <taxon>Sordariomycetes</taxon>
        <taxon>Hypocreomycetidae</taxon>
        <taxon>Glomerellales</taxon>
        <taxon>Glomerellaceae</taxon>
        <taxon>Colletotrichum</taxon>
        <taxon>Colletotrichum orchidearum species complex</taxon>
    </lineage>
</organism>
<proteinExistence type="predicted"/>
<evidence type="ECO:0000313" key="2">
    <source>
        <dbReference type="EMBL" id="KAF6816412.1"/>
    </source>
</evidence>
<feature type="region of interest" description="Disordered" evidence="1">
    <location>
        <begin position="1"/>
        <end position="21"/>
    </location>
</feature>
<name>A0A8H6JP18_9PEZI</name>
<comment type="caution">
    <text evidence="2">The sequence shown here is derived from an EMBL/GenBank/DDBJ whole genome shotgun (WGS) entry which is preliminary data.</text>
</comment>
<keyword evidence="3" id="KW-1185">Reference proteome</keyword>
<accession>A0A8H6JP18</accession>
<reference evidence="2 3" key="1">
    <citation type="journal article" date="2020" name="Phytopathology">
        <title>Genome Sequence Resources of Colletotrichum truncatum, C. plurivorum, C. musicola, and C. sojae: Four Species Pathogenic to Soybean (Glycine max).</title>
        <authorList>
            <person name="Rogerio F."/>
            <person name="Boufleur T.R."/>
            <person name="Ciampi-Guillardi M."/>
            <person name="Sukno S.A."/>
            <person name="Thon M.R."/>
            <person name="Massola Junior N.S."/>
            <person name="Baroncelli R."/>
        </authorList>
    </citation>
    <scope>NUCLEOTIDE SEQUENCE [LARGE SCALE GENOMIC DNA]</scope>
    <source>
        <strain evidence="2 3">LFN0009</strain>
    </source>
</reference>
<protein>
    <submittedName>
        <fullName evidence="2">Uncharacterized protein</fullName>
    </submittedName>
</protein>
<dbReference type="AlphaFoldDB" id="A0A8H6JP18"/>
<sequence>MESDRKPCRNPDRDREAHEVCRDFYPPEERKKRRENIQENLRLPGFALPPIIFGINYKHWWRPLAANPVDHGLYLDANPTSPHYVADRLGDLYEVAIAELGRSGLDGYASGTVDRARLLNQTFYDNVLSRIKSINPDWGSLREDVGKRSLSYGMAIYDDGRRKFLANPTRIPELGDNIPTYTRLWRLVDRWLELTTEGNGVLNLDNGISAASAGLGATNLPPATARLAGYLKH</sequence>
<dbReference type="Proteomes" id="UP000652219">
    <property type="component" value="Unassembled WGS sequence"/>
</dbReference>